<organism evidence="1 2">
    <name type="scientific">Lasius platythorax</name>
    <dbReference type="NCBI Taxonomy" id="488582"/>
    <lineage>
        <taxon>Eukaryota</taxon>
        <taxon>Metazoa</taxon>
        <taxon>Ecdysozoa</taxon>
        <taxon>Arthropoda</taxon>
        <taxon>Hexapoda</taxon>
        <taxon>Insecta</taxon>
        <taxon>Pterygota</taxon>
        <taxon>Neoptera</taxon>
        <taxon>Endopterygota</taxon>
        <taxon>Hymenoptera</taxon>
        <taxon>Apocrita</taxon>
        <taxon>Aculeata</taxon>
        <taxon>Formicoidea</taxon>
        <taxon>Formicidae</taxon>
        <taxon>Formicinae</taxon>
        <taxon>Lasius</taxon>
        <taxon>Lasius</taxon>
    </lineage>
</organism>
<dbReference type="AlphaFoldDB" id="A0AAV2N618"/>
<dbReference type="Proteomes" id="UP001497644">
    <property type="component" value="Chromosome 10"/>
</dbReference>
<proteinExistence type="predicted"/>
<protein>
    <submittedName>
        <fullName evidence="1">Uncharacterized protein</fullName>
    </submittedName>
</protein>
<gene>
    <name evidence="1" type="ORF">LPLAT_LOCUS1603</name>
</gene>
<evidence type="ECO:0000313" key="1">
    <source>
        <dbReference type="EMBL" id="CAL1675112.1"/>
    </source>
</evidence>
<keyword evidence="2" id="KW-1185">Reference proteome</keyword>
<reference evidence="1" key="1">
    <citation type="submission" date="2024-04" db="EMBL/GenBank/DDBJ databases">
        <authorList>
            <consortium name="Molecular Ecology Group"/>
        </authorList>
    </citation>
    <scope>NUCLEOTIDE SEQUENCE</scope>
</reference>
<sequence length="98" mass="11006">MTDFLRPHIAIAGPRVDSAIRIPLSFTGENEQTARIERECETVENIRGPCWLINASDSNVGNHWRPGTMPSAFRSCRRESRLWIVGPLSCPLTSVQND</sequence>
<evidence type="ECO:0000313" key="2">
    <source>
        <dbReference type="Proteomes" id="UP001497644"/>
    </source>
</evidence>
<name>A0AAV2N618_9HYME</name>
<dbReference type="EMBL" id="OZ034833">
    <property type="protein sequence ID" value="CAL1675112.1"/>
    <property type="molecule type" value="Genomic_DNA"/>
</dbReference>
<accession>A0AAV2N618</accession>